<feature type="region of interest" description="Disordered" evidence="6">
    <location>
        <begin position="110"/>
        <end position="159"/>
    </location>
</feature>
<feature type="compositionally biased region" description="Basic residues" evidence="6">
    <location>
        <begin position="143"/>
        <end position="159"/>
    </location>
</feature>
<keyword evidence="4" id="KW-0732">Signal</keyword>
<dbReference type="InterPro" id="IPR051867">
    <property type="entry name" value="Angio_Inhib/Adhesion_GPCR"/>
</dbReference>
<name>A0A8B6FB02_MYTGA</name>
<evidence type="ECO:0000256" key="7">
    <source>
        <dbReference type="SAM" id="Phobius"/>
    </source>
</evidence>
<dbReference type="GO" id="GO:0005576">
    <property type="term" value="C:extracellular region"/>
    <property type="evidence" value="ECO:0007669"/>
    <property type="project" value="UniProtKB-SubCell"/>
</dbReference>
<comment type="subcellular location">
    <subcellularLocation>
        <location evidence="1">Secreted</location>
    </subcellularLocation>
</comment>
<evidence type="ECO:0000259" key="8">
    <source>
        <dbReference type="PROSITE" id="PS50856"/>
    </source>
</evidence>
<organism evidence="9 10">
    <name type="scientific">Mytilus galloprovincialis</name>
    <name type="common">Mediterranean mussel</name>
    <dbReference type="NCBI Taxonomy" id="29158"/>
    <lineage>
        <taxon>Eukaryota</taxon>
        <taxon>Metazoa</taxon>
        <taxon>Spiralia</taxon>
        <taxon>Lophotrochozoa</taxon>
        <taxon>Mollusca</taxon>
        <taxon>Bivalvia</taxon>
        <taxon>Autobranchia</taxon>
        <taxon>Pteriomorphia</taxon>
        <taxon>Mytilida</taxon>
        <taxon>Mytiloidea</taxon>
        <taxon>Mytilidae</taxon>
        <taxon>Mytilinae</taxon>
        <taxon>Mytilus</taxon>
    </lineage>
</organism>
<keyword evidence="7" id="KW-0472">Membrane</keyword>
<sequence>MPPTTQERPDVHDNRKTPKQICLCVIEKLNMMFLVFFICYLSWSIPANYGLFTSGSSYSNVSLDYDSKQAEDVNSTERKNSGNLLFNFTGFSSKYNNDDDNFMLEQIRLTKQRKRHKGKRKKNKKRKKKKTKNNSIENINNGGRRRRKNKKCKKCGKGKKLQRTKFRQHMFKLEPTTIRHIIERVAEEALQKGAGSMDFGLNYNPFESSKNSVDQWSTWGECSVTCNSGQKSRSRGCGMSCRETETMVCFMPSCKREKKPKGDTASREFNRYFPSSGSVEYINEDVDTCEEWIDCNNQTIKTYLNKSYLPSCPCYYPLHLDYNNKVWDRQKQKHFKWLNIIISEEGLNAYKPNAQYCIRSKLYRGTETLAAQFCCYDDTMRLITRGKSAGTPNLISPEISQELHHKLDISPWIICKGDWTRYNEVIQPNNGLNCRDNPNEEDIKIQVFQAQNF</sequence>
<dbReference type="SMART" id="SM00723">
    <property type="entry name" value="AMOP"/>
    <property type="match status" value="1"/>
</dbReference>
<dbReference type="EMBL" id="UYJE01006578">
    <property type="protein sequence ID" value="VDI47204.1"/>
    <property type="molecule type" value="Genomic_DNA"/>
</dbReference>
<evidence type="ECO:0000256" key="3">
    <source>
        <dbReference type="ARBA" id="ARBA00022525"/>
    </source>
</evidence>
<evidence type="ECO:0000256" key="6">
    <source>
        <dbReference type="SAM" id="MobiDB-lite"/>
    </source>
</evidence>
<keyword evidence="5" id="KW-1015">Disulfide bond</keyword>
<dbReference type="PROSITE" id="PS50856">
    <property type="entry name" value="AMOP"/>
    <property type="match status" value="1"/>
</dbReference>
<comment type="caution">
    <text evidence="9">The sequence shown here is derived from an EMBL/GenBank/DDBJ whole genome shotgun (WGS) entry which is preliminary data.</text>
</comment>
<proteinExistence type="inferred from homology"/>
<evidence type="ECO:0000256" key="1">
    <source>
        <dbReference type="ARBA" id="ARBA00004613"/>
    </source>
</evidence>
<dbReference type="OrthoDB" id="9930623at2759"/>
<feature type="compositionally biased region" description="Basic residues" evidence="6">
    <location>
        <begin position="110"/>
        <end position="132"/>
    </location>
</feature>
<dbReference type="InterPro" id="IPR036383">
    <property type="entry name" value="TSP1_rpt_sf"/>
</dbReference>
<gene>
    <name evidence="9" type="ORF">MGAL_10B021176</name>
</gene>
<evidence type="ECO:0000256" key="5">
    <source>
        <dbReference type="ARBA" id="ARBA00023157"/>
    </source>
</evidence>
<feature type="compositionally biased region" description="Low complexity" evidence="6">
    <location>
        <begin position="133"/>
        <end position="142"/>
    </location>
</feature>
<protein>
    <recommendedName>
        <fullName evidence="8">AMOP domain-containing protein</fullName>
    </recommendedName>
</protein>
<dbReference type="PROSITE" id="PS50092">
    <property type="entry name" value="TSP1"/>
    <property type="match status" value="1"/>
</dbReference>
<dbReference type="PANTHER" id="PTHR10239">
    <property type="entry name" value="ISTHMIN-2"/>
    <property type="match status" value="1"/>
</dbReference>
<keyword evidence="10" id="KW-1185">Reference proteome</keyword>
<reference evidence="9" key="1">
    <citation type="submission" date="2018-11" db="EMBL/GenBank/DDBJ databases">
        <authorList>
            <person name="Alioto T."/>
            <person name="Alioto T."/>
        </authorList>
    </citation>
    <scope>NUCLEOTIDE SEQUENCE</scope>
</reference>
<dbReference type="InterPro" id="IPR005533">
    <property type="entry name" value="AMOP_dom"/>
</dbReference>
<dbReference type="Gene3D" id="2.20.100.10">
    <property type="entry name" value="Thrombospondin type-1 (TSP1) repeat"/>
    <property type="match status" value="1"/>
</dbReference>
<feature type="domain" description="AMOP" evidence="8">
    <location>
        <begin position="281"/>
        <end position="441"/>
    </location>
</feature>
<evidence type="ECO:0000256" key="4">
    <source>
        <dbReference type="ARBA" id="ARBA00022729"/>
    </source>
</evidence>
<keyword evidence="7" id="KW-1133">Transmembrane helix</keyword>
<accession>A0A8B6FB02</accession>
<dbReference type="Proteomes" id="UP000596742">
    <property type="component" value="Unassembled WGS sequence"/>
</dbReference>
<dbReference type="Pfam" id="PF03782">
    <property type="entry name" value="AMOP"/>
    <property type="match status" value="1"/>
</dbReference>
<dbReference type="InterPro" id="IPR000884">
    <property type="entry name" value="TSP1_rpt"/>
</dbReference>
<evidence type="ECO:0000313" key="9">
    <source>
        <dbReference type="EMBL" id="VDI47204.1"/>
    </source>
</evidence>
<evidence type="ECO:0000313" key="10">
    <source>
        <dbReference type="Proteomes" id="UP000596742"/>
    </source>
</evidence>
<keyword evidence="3" id="KW-0964">Secreted</keyword>
<comment type="similarity">
    <text evidence="2">Belongs to the isthmin family.</text>
</comment>
<evidence type="ECO:0000256" key="2">
    <source>
        <dbReference type="ARBA" id="ARBA00010198"/>
    </source>
</evidence>
<dbReference type="AlphaFoldDB" id="A0A8B6FB02"/>
<keyword evidence="7" id="KW-0812">Transmembrane</keyword>
<dbReference type="SMART" id="SM00209">
    <property type="entry name" value="TSP1"/>
    <property type="match status" value="1"/>
</dbReference>
<dbReference type="SUPFAM" id="SSF82895">
    <property type="entry name" value="TSP-1 type 1 repeat"/>
    <property type="match status" value="1"/>
</dbReference>
<feature type="transmembrane region" description="Helical" evidence="7">
    <location>
        <begin position="21"/>
        <end position="43"/>
    </location>
</feature>
<dbReference type="PANTHER" id="PTHR10239:SF29">
    <property type="entry name" value="AMOP DOMAIN-CONTAINING PROTEIN"/>
    <property type="match status" value="1"/>
</dbReference>